<dbReference type="GO" id="GO:0006436">
    <property type="term" value="P:tryptophanyl-tRNA aminoacylation"/>
    <property type="evidence" value="ECO:0007669"/>
    <property type="project" value="UniProtKB-UniRule"/>
</dbReference>
<dbReference type="PANTHER" id="PTHR43766:SF1">
    <property type="entry name" value="TRYPTOPHAN--TRNA LIGASE, MITOCHONDRIAL"/>
    <property type="match status" value="1"/>
</dbReference>
<evidence type="ECO:0000256" key="3">
    <source>
        <dbReference type="ARBA" id="ARBA00022741"/>
    </source>
</evidence>
<evidence type="ECO:0000256" key="4">
    <source>
        <dbReference type="ARBA" id="ARBA00022840"/>
    </source>
</evidence>
<keyword evidence="3 8" id="KW-0547">Nucleotide-binding</keyword>
<comment type="caution">
    <text evidence="10">The sequence shown here is derived from an EMBL/GenBank/DDBJ whole genome shotgun (WGS) entry which is preliminary data.</text>
</comment>
<feature type="binding site" evidence="8">
    <location>
        <begin position="11"/>
        <end position="13"/>
    </location>
    <ligand>
        <name>ATP</name>
        <dbReference type="ChEBI" id="CHEBI:30616"/>
    </ligand>
</feature>
<comment type="subcellular location">
    <subcellularLocation>
        <location evidence="8">Cytoplasm</location>
    </subcellularLocation>
</comment>
<comment type="catalytic activity">
    <reaction evidence="7 8">
        <text>tRNA(Trp) + L-tryptophan + ATP = L-tryptophyl-tRNA(Trp) + AMP + diphosphate + H(+)</text>
        <dbReference type="Rhea" id="RHEA:24080"/>
        <dbReference type="Rhea" id="RHEA-COMP:9671"/>
        <dbReference type="Rhea" id="RHEA-COMP:9705"/>
        <dbReference type="ChEBI" id="CHEBI:15378"/>
        <dbReference type="ChEBI" id="CHEBI:30616"/>
        <dbReference type="ChEBI" id="CHEBI:33019"/>
        <dbReference type="ChEBI" id="CHEBI:57912"/>
        <dbReference type="ChEBI" id="CHEBI:78442"/>
        <dbReference type="ChEBI" id="CHEBI:78535"/>
        <dbReference type="ChEBI" id="CHEBI:456215"/>
        <dbReference type="EC" id="6.1.1.2"/>
    </reaction>
</comment>
<dbReference type="InterPro" id="IPR014729">
    <property type="entry name" value="Rossmann-like_a/b/a_fold"/>
</dbReference>
<feature type="binding site" evidence="8">
    <location>
        <begin position="146"/>
        <end position="148"/>
    </location>
    <ligand>
        <name>ATP</name>
        <dbReference type="ChEBI" id="CHEBI:30616"/>
    </ligand>
</feature>
<evidence type="ECO:0000256" key="6">
    <source>
        <dbReference type="ARBA" id="ARBA00023146"/>
    </source>
</evidence>
<dbReference type="GO" id="GO:0005524">
    <property type="term" value="F:ATP binding"/>
    <property type="evidence" value="ECO:0007669"/>
    <property type="project" value="UniProtKB-UniRule"/>
</dbReference>
<dbReference type="Gene3D" id="1.10.240.10">
    <property type="entry name" value="Tyrosyl-Transfer RNA Synthetase"/>
    <property type="match status" value="1"/>
</dbReference>
<evidence type="ECO:0000256" key="9">
    <source>
        <dbReference type="RuleBase" id="RU363036"/>
    </source>
</evidence>
<feature type="binding site" evidence="8">
    <location>
        <begin position="19"/>
        <end position="20"/>
    </location>
    <ligand>
        <name>ATP</name>
        <dbReference type="ChEBI" id="CHEBI:30616"/>
    </ligand>
</feature>
<keyword evidence="8" id="KW-0963">Cytoplasm</keyword>
<feature type="binding site" evidence="8">
    <location>
        <position position="134"/>
    </location>
    <ligand>
        <name>L-tryptophan</name>
        <dbReference type="ChEBI" id="CHEBI:57912"/>
    </ligand>
</feature>
<dbReference type="InterPro" id="IPR050203">
    <property type="entry name" value="Trp-tRNA_synthetase"/>
</dbReference>
<dbReference type="EC" id="6.1.1.2" evidence="8"/>
<feature type="short sequence motif" description="'HIGH' region" evidence="8">
    <location>
        <begin position="12"/>
        <end position="20"/>
    </location>
</feature>
<dbReference type="GO" id="GO:0005829">
    <property type="term" value="C:cytosol"/>
    <property type="evidence" value="ECO:0007669"/>
    <property type="project" value="TreeGrafter"/>
</dbReference>
<dbReference type="PANTHER" id="PTHR43766">
    <property type="entry name" value="TRYPTOPHAN--TRNA LIGASE, MITOCHONDRIAL"/>
    <property type="match status" value="1"/>
</dbReference>
<proteinExistence type="inferred from homology"/>
<comment type="caution">
    <text evidence="8">Lacks conserved residue(s) required for the propagation of feature annotation.</text>
</comment>
<protein>
    <recommendedName>
        <fullName evidence="8">Tryptophan--tRNA ligase</fullName>
        <ecNumber evidence="8">6.1.1.2</ecNumber>
    </recommendedName>
    <alternativeName>
        <fullName evidence="8">Tryptophanyl-tRNA synthetase</fullName>
        <shortName evidence="8">TrpRS</shortName>
    </alternativeName>
</protein>
<dbReference type="Gene3D" id="3.40.50.620">
    <property type="entry name" value="HUPs"/>
    <property type="match status" value="1"/>
</dbReference>
<dbReference type="AlphaFoldDB" id="A0A0G1IVQ2"/>
<evidence type="ECO:0000256" key="7">
    <source>
        <dbReference type="ARBA" id="ARBA00049929"/>
    </source>
</evidence>
<reference evidence="10 11" key="1">
    <citation type="journal article" date="2015" name="Nature">
        <title>rRNA introns, odd ribosomes, and small enigmatic genomes across a large radiation of phyla.</title>
        <authorList>
            <person name="Brown C.T."/>
            <person name="Hug L.A."/>
            <person name="Thomas B.C."/>
            <person name="Sharon I."/>
            <person name="Castelle C.J."/>
            <person name="Singh A."/>
            <person name="Wilkins M.J."/>
            <person name="Williams K.H."/>
            <person name="Banfield J.F."/>
        </authorList>
    </citation>
    <scope>NUCLEOTIDE SEQUENCE [LARGE SCALE GENOMIC DNA]</scope>
</reference>
<dbReference type="FunFam" id="1.10.240.10:FF:000002">
    <property type="entry name" value="Tryptophan--tRNA ligase"/>
    <property type="match status" value="1"/>
</dbReference>
<keyword evidence="2 8" id="KW-0436">Ligase</keyword>
<dbReference type="EMBL" id="LCIT01000006">
    <property type="protein sequence ID" value="KKT63140.1"/>
    <property type="molecule type" value="Genomic_DNA"/>
</dbReference>
<dbReference type="Pfam" id="PF00579">
    <property type="entry name" value="tRNA-synt_1b"/>
    <property type="match status" value="1"/>
</dbReference>
<keyword evidence="5 8" id="KW-0648">Protein biosynthesis</keyword>
<comment type="subunit">
    <text evidence="8">Homodimer.</text>
</comment>
<organism evidence="10 11">
    <name type="scientific">Candidatus Giovannonibacteria bacterium GW2011_GWA2_44_26</name>
    <dbReference type="NCBI Taxonomy" id="1618648"/>
    <lineage>
        <taxon>Bacteria</taxon>
        <taxon>Candidatus Giovannoniibacteriota</taxon>
    </lineage>
</organism>
<keyword evidence="4 8" id="KW-0067">ATP-binding</keyword>
<sequence>MAKEVIVSAIQASGNVHIGNYIGAIQQFVKLQDKYQGYFFIADLHALTEPQDPEKLRKQILDSAALYMACGLDPKEAVIFIQSQVPEHTELGWILNTITPLGELERMTQFKDKSKKRKNILAGLLNYPTLMAADILLYDADLVPVGKDQSQHLEFTRTVARKFNSKFGVTFKEPRALLKKEGALIMGLDNPSNKMAKSAQSPNNYIAILDEPNEIQRKIKIAVTDSGKEIKYDPVKKPAISNLLIIYSAMSGKSIKNLESKFKEKTYAEFKSSLADLLVEKLSPIQKEYKRLIENKGELLKVLNNGKEQAQKVARTTMLDVRKKIGLLCE</sequence>
<dbReference type="PRINTS" id="PR01039">
    <property type="entry name" value="TRNASYNTHTRP"/>
</dbReference>
<evidence type="ECO:0000256" key="2">
    <source>
        <dbReference type="ARBA" id="ARBA00022598"/>
    </source>
</evidence>
<dbReference type="GO" id="GO:0004830">
    <property type="term" value="F:tryptophan-tRNA ligase activity"/>
    <property type="evidence" value="ECO:0007669"/>
    <property type="project" value="UniProtKB-UniRule"/>
</dbReference>
<dbReference type="InterPro" id="IPR002306">
    <property type="entry name" value="Trp-tRNA-ligase"/>
</dbReference>
<evidence type="ECO:0000313" key="10">
    <source>
        <dbReference type="EMBL" id="KKT63140.1"/>
    </source>
</evidence>
<dbReference type="NCBIfam" id="TIGR00233">
    <property type="entry name" value="trpS"/>
    <property type="match status" value="1"/>
</dbReference>
<comment type="function">
    <text evidence="8">Catalyzes the attachment of tryptophan to tRNA(Trp).</text>
</comment>
<dbReference type="InterPro" id="IPR024109">
    <property type="entry name" value="Trp-tRNA-ligase_bac-type"/>
</dbReference>
<feature type="binding site" evidence="8">
    <location>
        <position position="185"/>
    </location>
    <ligand>
        <name>ATP</name>
        <dbReference type="ChEBI" id="CHEBI:30616"/>
    </ligand>
</feature>
<dbReference type="HAMAP" id="MF_00140_B">
    <property type="entry name" value="Trp_tRNA_synth_B"/>
    <property type="match status" value="1"/>
</dbReference>
<dbReference type="SUPFAM" id="SSF52374">
    <property type="entry name" value="Nucleotidylyl transferase"/>
    <property type="match status" value="1"/>
</dbReference>
<evidence type="ECO:0000256" key="8">
    <source>
        <dbReference type="HAMAP-Rule" id="MF_00140"/>
    </source>
</evidence>
<dbReference type="InterPro" id="IPR002305">
    <property type="entry name" value="aa-tRNA-synth_Ic"/>
</dbReference>
<evidence type="ECO:0000256" key="5">
    <source>
        <dbReference type="ARBA" id="ARBA00022917"/>
    </source>
</evidence>
<dbReference type="CDD" id="cd00806">
    <property type="entry name" value="TrpRS_core"/>
    <property type="match status" value="1"/>
</dbReference>
<dbReference type="Proteomes" id="UP000033945">
    <property type="component" value="Unassembled WGS sequence"/>
</dbReference>
<comment type="similarity">
    <text evidence="1 8 9">Belongs to the class-I aminoacyl-tRNA synthetase family.</text>
</comment>
<keyword evidence="6 8" id="KW-0030">Aminoacyl-tRNA synthetase</keyword>
<evidence type="ECO:0000256" key="1">
    <source>
        <dbReference type="ARBA" id="ARBA00005594"/>
    </source>
</evidence>
<dbReference type="PATRIC" id="fig|1618648.3.peg.488"/>
<gene>
    <name evidence="8" type="primary">trpS</name>
    <name evidence="10" type="ORF">UW55_C0006G0009</name>
</gene>
<accession>A0A0G1IVQ2</accession>
<evidence type="ECO:0000313" key="11">
    <source>
        <dbReference type="Proteomes" id="UP000033945"/>
    </source>
</evidence>
<name>A0A0G1IVQ2_9BACT</name>